<keyword evidence="5 7" id="KW-0573">Peptidoglycan synthesis</keyword>
<protein>
    <submittedName>
        <fullName evidence="10">L,D-transpeptidase family protein</fullName>
    </submittedName>
</protein>
<evidence type="ECO:0000313" key="11">
    <source>
        <dbReference type="Proteomes" id="UP000477083"/>
    </source>
</evidence>
<evidence type="ECO:0000256" key="3">
    <source>
        <dbReference type="ARBA" id="ARBA00022679"/>
    </source>
</evidence>
<feature type="active site" description="Nucleophile" evidence="7">
    <location>
        <position position="451"/>
    </location>
</feature>
<dbReference type="PANTHER" id="PTHR41533:SF2">
    <property type="entry name" value="BLR7131 PROTEIN"/>
    <property type="match status" value="1"/>
</dbReference>
<dbReference type="InterPro" id="IPR036365">
    <property type="entry name" value="PGBD-like_sf"/>
</dbReference>
<gene>
    <name evidence="10" type="ORF">GS660_16245</name>
</gene>
<dbReference type="CDD" id="cd16913">
    <property type="entry name" value="YkuD_like"/>
    <property type="match status" value="1"/>
</dbReference>
<dbReference type="Pfam" id="PF03734">
    <property type="entry name" value="YkuD"/>
    <property type="match status" value="1"/>
</dbReference>
<dbReference type="RefSeq" id="WP_161348028.1">
    <property type="nucleotide sequence ID" value="NZ_BMGW01000011.1"/>
</dbReference>
<keyword evidence="4 7" id="KW-0133">Cell shape</keyword>
<evidence type="ECO:0000256" key="5">
    <source>
        <dbReference type="ARBA" id="ARBA00022984"/>
    </source>
</evidence>
<keyword evidence="3" id="KW-0808">Transferase</keyword>
<evidence type="ECO:0000256" key="7">
    <source>
        <dbReference type="PROSITE-ProRule" id="PRU01373"/>
    </source>
</evidence>
<dbReference type="InterPro" id="IPR052905">
    <property type="entry name" value="LD-transpeptidase_YkuD-like"/>
</dbReference>
<dbReference type="Gene3D" id="2.40.440.10">
    <property type="entry name" value="L,D-transpeptidase catalytic domain-like"/>
    <property type="match status" value="1"/>
</dbReference>
<dbReference type="GO" id="GO:0071555">
    <property type="term" value="P:cell wall organization"/>
    <property type="evidence" value="ECO:0007669"/>
    <property type="project" value="UniProtKB-UniRule"/>
</dbReference>
<dbReference type="PANTHER" id="PTHR41533">
    <property type="entry name" value="L,D-TRANSPEPTIDASE HI_1667-RELATED"/>
    <property type="match status" value="1"/>
</dbReference>
<dbReference type="OrthoDB" id="9778545at2"/>
<dbReference type="InterPro" id="IPR036366">
    <property type="entry name" value="PGBDSf"/>
</dbReference>
<comment type="caution">
    <text evidence="10">The sequence shown here is derived from an EMBL/GenBank/DDBJ whole genome shotgun (WGS) entry which is preliminary data.</text>
</comment>
<reference evidence="10 11" key="1">
    <citation type="submission" date="2020-01" db="EMBL/GenBank/DDBJ databases">
        <title>Frigidibacter albus SP32T (=CGMCC 1.13995T).</title>
        <authorList>
            <person name="Liao X."/>
        </authorList>
    </citation>
    <scope>NUCLEOTIDE SEQUENCE [LARGE SCALE GENOMIC DNA]</scope>
    <source>
        <strain evidence="10 11">SP32</strain>
    </source>
</reference>
<dbReference type="EMBL" id="WWNR01000011">
    <property type="protein sequence ID" value="MZQ90646.1"/>
    <property type="molecule type" value="Genomic_DNA"/>
</dbReference>
<evidence type="ECO:0000313" key="10">
    <source>
        <dbReference type="EMBL" id="MZQ90646.1"/>
    </source>
</evidence>
<keyword evidence="8" id="KW-0732">Signal</keyword>
<dbReference type="Proteomes" id="UP000477083">
    <property type="component" value="Unassembled WGS sequence"/>
</dbReference>
<dbReference type="InterPro" id="IPR005490">
    <property type="entry name" value="LD_TPept_cat_dom"/>
</dbReference>
<feature type="domain" description="L,D-TPase catalytic" evidence="9">
    <location>
        <begin position="300"/>
        <end position="476"/>
    </location>
</feature>
<dbReference type="InterPro" id="IPR006311">
    <property type="entry name" value="TAT_signal"/>
</dbReference>
<dbReference type="PROSITE" id="PS51318">
    <property type="entry name" value="TAT"/>
    <property type="match status" value="1"/>
</dbReference>
<evidence type="ECO:0000256" key="2">
    <source>
        <dbReference type="ARBA" id="ARBA00005992"/>
    </source>
</evidence>
<comment type="similarity">
    <text evidence="2">Belongs to the YkuD family.</text>
</comment>
<dbReference type="GO" id="GO:0016740">
    <property type="term" value="F:transferase activity"/>
    <property type="evidence" value="ECO:0007669"/>
    <property type="project" value="UniProtKB-KW"/>
</dbReference>
<dbReference type="SUPFAM" id="SSF141523">
    <property type="entry name" value="L,D-transpeptidase catalytic domain-like"/>
    <property type="match status" value="1"/>
</dbReference>
<dbReference type="InterPro" id="IPR002477">
    <property type="entry name" value="Peptidoglycan-bd-like"/>
</dbReference>
<dbReference type="GO" id="GO:0008360">
    <property type="term" value="P:regulation of cell shape"/>
    <property type="evidence" value="ECO:0007669"/>
    <property type="project" value="UniProtKB-UniRule"/>
</dbReference>
<dbReference type="GO" id="GO:0004180">
    <property type="term" value="F:carboxypeptidase activity"/>
    <property type="evidence" value="ECO:0007669"/>
    <property type="project" value="UniProtKB-ARBA"/>
</dbReference>
<evidence type="ECO:0000256" key="8">
    <source>
        <dbReference type="SAM" id="SignalP"/>
    </source>
</evidence>
<keyword evidence="6 7" id="KW-0961">Cell wall biogenesis/degradation</keyword>
<comment type="pathway">
    <text evidence="1 7">Cell wall biogenesis; peptidoglycan biosynthesis.</text>
</comment>
<evidence type="ECO:0000256" key="6">
    <source>
        <dbReference type="ARBA" id="ARBA00023316"/>
    </source>
</evidence>
<dbReference type="AlphaFoldDB" id="A0A6L8VLN4"/>
<proteinExistence type="inferred from homology"/>
<dbReference type="InterPro" id="IPR045380">
    <property type="entry name" value="LD_TPept_scaffold_dom"/>
</dbReference>
<keyword evidence="11" id="KW-1185">Reference proteome</keyword>
<accession>A0A6L8VLN4</accession>
<dbReference type="Gene3D" id="1.10.101.10">
    <property type="entry name" value="PGBD-like superfamily/PGBD"/>
    <property type="match status" value="1"/>
</dbReference>
<evidence type="ECO:0000256" key="4">
    <source>
        <dbReference type="ARBA" id="ARBA00022960"/>
    </source>
</evidence>
<evidence type="ECO:0000259" key="9">
    <source>
        <dbReference type="PROSITE" id="PS52029"/>
    </source>
</evidence>
<dbReference type="SUPFAM" id="SSF47090">
    <property type="entry name" value="PGBD-like"/>
    <property type="match status" value="1"/>
</dbReference>
<dbReference type="Pfam" id="PF01471">
    <property type="entry name" value="PG_binding_1"/>
    <property type="match status" value="1"/>
</dbReference>
<dbReference type="Pfam" id="PF20142">
    <property type="entry name" value="Scaffold"/>
    <property type="match status" value="1"/>
</dbReference>
<name>A0A6L8VLN4_9RHOB</name>
<evidence type="ECO:0000256" key="1">
    <source>
        <dbReference type="ARBA" id="ARBA00004752"/>
    </source>
</evidence>
<sequence>MRNTGRTRTKVLPTRAGAALALMLALALAPQGAGATAFSPFAQGVAEAAGAEAAIAAFYRTRNYAPLWTTAADAPRRAALFAALDRAQSHGLPAARYDAAGLRTQIAAIRTERDRARAEVALSRAFLAYATDVASGATEPRKIDAGIVREIIRPDPAVTLAAFASSDPAAFVRALPPAAPEYAQLMKAGLDLRRAAASGAWGPRITAESLKPGASGEAVVQLRDRLVAMGYLGRSATQDFDASVQKAVQAFQLDHGLTPDGIAGAATIEEINRAPEERLQSVIAAMERLRWMNGVELGERHIWVNLPDFTARIVDHGKVTFETVSVVGMNQGDRRTPEFSDQMEYMVINPTWHVPRSITVKEYLPMLQKNPNAVGHLNVVDRSGRVVNRGAVNFAQYSARTFPFEIKQPPSNSNALGLVKFMFPNQYNIYLHDTPSKSLFEKEIRAFSHGCIRLGKPFDFAYALLAAQTDDPVGEFKRHLNTGVETSVSLAEPVPVHLVYYTAWPTPKGRIEFRRDIYGRDAAIFDALEAAGVALGLEEG</sequence>
<dbReference type="PROSITE" id="PS52029">
    <property type="entry name" value="LD_TPASE"/>
    <property type="match status" value="1"/>
</dbReference>
<feature type="signal peptide" evidence="8">
    <location>
        <begin position="1"/>
        <end position="35"/>
    </location>
</feature>
<dbReference type="InterPro" id="IPR038063">
    <property type="entry name" value="Transpep_catalytic_dom"/>
</dbReference>
<organism evidence="10 11">
    <name type="scientific">Frigidibacter albus</name>
    <dbReference type="NCBI Taxonomy" id="1465486"/>
    <lineage>
        <taxon>Bacteria</taxon>
        <taxon>Pseudomonadati</taxon>
        <taxon>Pseudomonadota</taxon>
        <taxon>Alphaproteobacteria</taxon>
        <taxon>Rhodobacterales</taxon>
        <taxon>Paracoccaceae</taxon>
        <taxon>Frigidibacter</taxon>
    </lineage>
</organism>
<feature type="active site" description="Proton donor/acceptor" evidence="7">
    <location>
        <position position="432"/>
    </location>
</feature>
<feature type="chain" id="PRO_5026981876" evidence="8">
    <location>
        <begin position="36"/>
        <end position="540"/>
    </location>
</feature>
<dbReference type="GO" id="GO:0009252">
    <property type="term" value="P:peptidoglycan biosynthetic process"/>
    <property type="evidence" value="ECO:0007669"/>
    <property type="project" value="UniProtKB-UniPathway"/>
</dbReference>
<dbReference type="UniPathway" id="UPA00219"/>